<accession>A0AA41L8Q2</accession>
<feature type="non-terminal residue" evidence="1">
    <location>
        <position position="1"/>
    </location>
</feature>
<gene>
    <name evidence="1" type="ORF">KVP70_32165</name>
</gene>
<proteinExistence type="predicted"/>
<dbReference type="Proteomes" id="UP001155901">
    <property type="component" value="Unassembled WGS sequence"/>
</dbReference>
<dbReference type="EMBL" id="JAHTGR010000038">
    <property type="protein sequence ID" value="MBV6325572.1"/>
    <property type="molecule type" value="Genomic_DNA"/>
</dbReference>
<organism evidence="1 2">
    <name type="scientific">Duganella violaceipulchra</name>
    <dbReference type="NCBI Taxonomy" id="2849652"/>
    <lineage>
        <taxon>Bacteria</taxon>
        <taxon>Pseudomonadati</taxon>
        <taxon>Pseudomonadota</taxon>
        <taxon>Betaproteobacteria</taxon>
        <taxon>Burkholderiales</taxon>
        <taxon>Oxalobacteraceae</taxon>
        <taxon>Telluria group</taxon>
        <taxon>Duganella</taxon>
    </lineage>
</organism>
<sequence length="61" mass="6913">TLIDCKFLKNFNSVLLATGDKALCLSVAKKEDYEAFRRFRQPSFFPLHSAFTCVVLRGGEL</sequence>
<protein>
    <submittedName>
        <fullName evidence="1">Uncharacterized protein</fullName>
    </submittedName>
</protein>
<dbReference type="AlphaFoldDB" id="A0AA41L8Q2"/>
<comment type="caution">
    <text evidence="1">The sequence shown here is derived from an EMBL/GenBank/DDBJ whole genome shotgun (WGS) entry which is preliminary data.</text>
</comment>
<evidence type="ECO:0000313" key="1">
    <source>
        <dbReference type="EMBL" id="MBV6325572.1"/>
    </source>
</evidence>
<dbReference type="RefSeq" id="WP_217946479.1">
    <property type="nucleotide sequence ID" value="NZ_JAHTGR010000038.1"/>
</dbReference>
<reference evidence="1" key="1">
    <citation type="submission" date="2021-07" db="EMBL/GenBank/DDBJ databases">
        <title>Characterization of violacein-producing bacteria and related species.</title>
        <authorList>
            <person name="Wilson H.S."/>
            <person name="De Leon M.E."/>
        </authorList>
    </citation>
    <scope>NUCLEOTIDE SEQUENCE</scope>
    <source>
        <strain evidence="1">HSC-15S17</strain>
    </source>
</reference>
<name>A0AA41L8Q2_9BURK</name>
<evidence type="ECO:0000313" key="2">
    <source>
        <dbReference type="Proteomes" id="UP001155901"/>
    </source>
</evidence>